<dbReference type="eggNOG" id="COG3053">
    <property type="taxonomic scope" value="Bacteria"/>
</dbReference>
<dbReference type="PANTHER" id="PTHR40599">
    <property type="entry name" value="[CITRATE [PRO-3S]-LYASE] LIGASE"/>
    <property type="match status" value="1"/>
</dbReference>
<dbReference type="Proteomes" id="UP000009223">
    <property type="component" value="Chromosome"/>
</dbReference>
<dbReference type="KEGG" id="tpi:TREPR_2541"/>
<gene>
    <name evidence="4" type="ordered locus">TREPR_2541</name>
</gene>
<keyword evidence="4" id="KW-0456">Lyase</keyword>
<dbReference type="SUPFAM" id="SSF52374">
    <property type="entry name" value="Nucleotidylyl transferase"/>
    <property type="match status" value="1"/>
</dbReference>
<evidence type="ECO:0000313" key="4">
    <source>
        <dbReference type="EMBL" id="AEF83889.1"/>
    </source>
</evidence>
<sequence>MKITLKKIIKAFIPYGILKIRNIQRKKSISVNIDKKQHNFSPAHIPNYIMQKRLSQIHELYAAGYTATQWCVEKGYKNVVLYTEKQYWPLMEPIALSFRIDERTTMRAYSKIPFIINYQNEIDFGSFVSDALSTIDLKDVDVVFIIKPDVDLDVEKELKGSKARIVQLPSLIQIIHSYFFSEKPLLLFTSLHPDVHLLTFHAPIFPQKNRTENENNIFKRSKAGLEFTVGLKNGIFNTSTYDEFSYTPSDVLEMITPPPSYLDNNNLRIYNDKEGKYVNIKDGHRVTIGQPENSERTVYFIGQCNFFGHGAPDGGTIPSQLQTLLNSHAPERHFIVQNYGSYIHGRHEDYFRQLFLLPVKPGDIVVIQATPSKHYFWIDLSQILQRPHPYGEVFIDKRHWNENGNRAMADALYKTLEENDFFSEPKENNLPPGTLFAFPHLFGIPESVLQSKAAFSTNIPVKHKLFPGYEKQIEEYKEVLYEHRNKALGENGAIVMTAGPFTYGHRYLVEYAAARASTLYIFVVKDNKTFLEYEDRYAMVKEGTKDLPNVVVLSSGMFIGSRLTFSSYYNREKLQEVKIDPSSDVIFFSKEIAPILNIKTRFVGTEPFDTVTKQYNETMHKIFPENGLSLVEIQRKEIGDVAISASRVRRLLEEKNFVEISKIVPETTLSYLKEKYGG</sequence>
<feature type="domain" description="Citrate lyase ligase C-terminal" evidence="3">
    <location>
        <begin position="491"/>
        <end position="672"/>
    </location>
</feature>
<accession>F5YGN6</accession>
<keyword evidence="5" id="KW-1185">Reference proteome</keyword>
<evidence type="ECO:0000256" key="1">
    <source>
        <dbReference type="ARBA" id="ARBA00022741"/>
    </source>
</evidence>
<organism evidence="4 5">
    <name type="scientific">Treponema primitia (strain ATCC BAA-887 / DSM 12427 / ZAS-2)</name>
    <dbReference type="NCBI Taxonomy" id="545694"/>
    <lineage>
        <taxon>Bacteria</taxon>
        <taxon>Pseudomonadati</taxon>
        <taxon>Spirochaetota</taxon>
        <taxon>Spirochaetia</taxon>
        <taxon>Spirochaetales</taxon>
        <taxon>Treponemataceae</taxon>
        <taxon>Treponema</taxon>
    </lineage>
</organism>
<name>F5YGN6_TREPZ</name>
<dbReference type="GO" id="GO:0008771">
    <property type="term" value="F:[citrate (pro-3S)-lyase] ligase activity"/>
    <property type="evidence" value="ECO:0007669"/>
    <property type="project" value="InterPro"/>
</dbReference>
<keyword evidence="1" id="KW-0547">Nucleotide-binding</keyword>
<evidence type="ECO:0000313" key="5">
    <source>
        <dbReference type="Proteomes" id="UP000009223"/>
    </source>
</evidence>
<dbReference type="SUPFAM" id="SSF52266">
    <property type="entry name" value="SGNH hydrolase"/>
    <property type="match status" value="1"/>
</dbReference>
<evidence type="ECO:0000259" key="3">
    <source>
        <dbReference type="SMART" id="SM00764"/>
    </source>
</evidence>
<evidence type="ECO:0000256" key="2">
    <source>
        <dbReference type="ARBA" id="ARBA00022840"/>
    </source>
</evidence>
<dbReference type="HOGENOM" id="CLU_410447_0_0_12"/>
<proteinExistence type="predicted"/>
<reference evidence="5" key="1">
    <citation type="submission" date="2009-12" db="EMBL/GenBank/DDBJ databases">
        <title>Complete sequence of Treponema primitia strain ZAS-2.</title>
        <authorList>
            <person name="Tetu S.G."/>
            <person name="Matson E."/>
            <person name="Ren Q."/>
            <person name="Seshadri R."/>
            <person name="Elbourne L."/>
            <person name="Hassan K.A."/>
            <person name="Durkin A."/>
            <person name="Radune D."/>
            <person name="Mohamoud Y."/>
            <person name="Shay R."/>
            <person name="Jin S."/>
            <person name="Zhang X."/>
            <person name="Lucey K."/>
            <person name="Ballor N.R."/>
            <person name="Ottesen E."/>
            <person name="Rosenthal R."/>
            <person name="Allen A."/>
            <person name="Leadbetter J.R."/>
            <person name="Paulsen I.T."/>
        </authorList>
    </citation>
    <scope>NUCLEOTIDE SEQUENCE [LARGE SCALE GENOMIC DNA]</scope>
    <source>
        <strain evidence="5">ATCC BAA-887 / DSM 12427 / ZAS-2</strain>
    </source>
</reference>
<dbReference type="GO" id="GO:0005524">
    <property type="term" value="F:ATP binding"/>
    <property type="evidence" value="ECO:0007669"/>
    <property type="project" value="UniProtKB-KW"/>
</dbReference>
<dbReference type="AlphaFoldDB" id="F5YGN6"/>
<reference evidence="4 5" key="2">
    <citation type="journal article" date="2011" name="ISME J.">
        <title>RNA-seq reveals cooperative metabolic interactions between two termite-gut spirochete species in co-culture.</title>
        <authorList>
            <person name="Rosenthal A.Z."/>
            <person name="Matson E.G."/>
            <person name="Eldar A."/>
            <person name="Leadbetter J.R."/>
        </authorList>
    </citation>
    <scope>NUCLEOTIDE SEQUENCE [LARGE SCALE GENOMIC DNA]</scope>
    <source>
        <strain evidence="5">ATCC BAA-887 / DSM 12427 / ZAS-2</strain>
    </source>
</reference>
<dbReference type="InterPro" id="IPR014729">
    <property type="entry name" value="Rossmann-like_a/b/a_fold"/>
</dbReference>
<keyword evidence="4" id="KW-0436">Ligase</keyword>
<dbReference type="STRING" id="545694.TREPR_2541"/>
<dbReference type="Gene3D" id="3.40.50.620">
    <property type="entry name" value="HUPs"/>
    <property type="match status" value="1"/>
</dbReference>
<dbReference type="OrthoDB" id="9779753at2"/>
<dbReference type="InterPro" id="IPR013166">
    <property type="entry name" value="Citrate_lyase_ligase_C"/>
</dbReference>
<dbReference type="EMBL" id="CP001843">
    <property type="protein sequence ID" value="AEF83889.1"/>
    <property type="molecule type" value="Genomic_DNA"/>
</dbReference>
<dbReference type="SMART" id="SM00764">
    <property type="entry name" value="Citrate_ly_lig"/>
    <property type="match status" value="1"/>
</dbReference>
<keyword evidence="2" id="KW-0067">ATP-binding</keyword>
<dbReference type="RefSeq" id="WP_015707670.1">
    <property type="nucleotide sequence ID" value="NC_015578.1"/>
</dbReference>
<dbReference type="Pfam" id="PF08218">
    <property type="entry name" value="Citrate_ly_lig"/>
    <property type="match status" value="1"/>
</dbReference>
<protein>
    <submittedName>
        <fullName evidence="4">Citrate lyase ligase C-domain protein</fullName>
    </submittedName>
</protein>
<dbReference type="InterPro" id="IPR005216">
    <property type="entry name" value="Citrate_lyase_ligase"/>
</dbReference>
<dbReference type="PANTHER" id="PTHR40599:SF1">
    <property type="entry name" value="[CITRATE [PRO-3S]-LYASE] LIGASE"/>
    <property type="match status" value="1"/>
</dbReference>
<dbReference type="GO" id="GO:0016829">
    <property type="term" value="F:lyase activity"/>
    <property type="evidence" value="ECO:0007669"/>
    <property type="project" value="UniProtKB-KW"/>
</dbReference>